<organism evidence="2 3">
    <name type="scientific">Synechococcus lacustris str. Tous</name>
    <dbReference type="NCBI Taxonomy" id="1910958"/>
    <lineage>
        <taxon>Bacteria</taxon>
        <taxon>Bacillati</taxon>
        <taxon>Cyanobacteriota</taxon>
        <taxon>Cyanophyceae</taxon>
        <taxon>Synechococcales</taxon>
        <taxon>Synechococcaceae</taxon>
        <taxon>Synechococcus</taxon>
    </lineage>
</organism>
<reference evidence="3" key="1">
    <citation type="submission" date="2018-03" db="EMBL/GenBank/DDBJ databases">
        <title>Ecological and genomic features of two cosmopolitan and abundant freshwater picocyanobacteria.</title>
        <authorList>
            <person name="Cabello-Yeves P.J."/>
            <person name="Picazo A."/>
            <person name="Camacho A."/>
            <person name="Callieri C."/>
            <person name="Rosselli R."/>
            <person name="Roda-Garcia J."/>
            <person name="Coutinho F.H."/>
            <person name="Rodriguez-Valera F."/>
        </authorList>
    </citation>
    <scope>NUCLEOTIDE SEQUENCE [LARGE SCALE GENOMIC DNA]</scope>
    <source>
        <strain evidence="3">Tous</strain>
    </source>
</reference>
<evidence type="ECO:0000313" key="2">
    <source>
        <dbReference type="EMBL" id="PSI00786.1"/>
    </source>
</evidence>
<dbReference type="EMBL" id="PXVC01000074">
    <property type="protein sequence ID" value="PSI00786.1"/>
    <property type="molecule type" value="Genomic_DNA"/>
</dbReference>
<sequence>MNNTNRTYLPEIQNGVSMNSFNDEFNPEQTRTNPFNPYRYDQVADWIDQLTPETVIKNGWHSTDEIWDVVNQAFSLYEEPPGADDE</sequence>
<protein>
    <submittedName>
        <fullName evidence="2">Uncharacterized protein</fullName>
    </submittedName>
</protein>
<evidence type="ECO:0000313" key="3">
    <source>
        <dbReference type="Proteomes" id="UP000240206"/>
    </source>
</evidence>
<name>A0A2P7EC39_9SYNE</name>
<evidence type="ECO:0000256" key="1">
    <source>
        <dbReference type="SAM" id="MobiDB-lite"/>
    </source>
</evidence>
<dbReference type="RefSeq" id="WP_133165236.1">
    <property type="nucleotide sequence ID" value="NZ_PXVC01000074.1"/>
</dbReference>
<keyword evidence="3" id="KW-1185">Reference proteome</keyword>
<proteinExistence type="predicted"/>
<gene>
    <name evidence="2" type="ORF">C7K08_11245</name>
</gene>
<accession>A0A2P7EC39</accession>
<comment type="caution">
    <text evidence="2">The sequence shown here is derived from an EMBL/GenBank/DDBJ whole genome shotgun (WGS) entry which is preliminary data.</text>
</comment>
<dbReference type="AlphaFoldDB" id="A0A2P7EC39"/>
<dbReference type="Proteomes" id="UP000240206">
    <property type="component" value="Unassembled WGS sequence"/>
</dbReference>
<feature type="region of interest" description="Disordered" evidence="1">
    <location>
        <begin position="15"/>
        <end position="35"/>
    </location>
</feature>